<name>A0A832Z0Q2_9CREN</name>
<dbReference type="Pfam" id="PF00534">
    <property type="entry name" value="Glycos_transf_1"/>
    <property type="match status" value="1"/>
</dbReference>
<gene>
    <name evidence="4" type="ORF">EYH02_06195</name>
</gene>
<dbReference type="PANTHER" id="PTHR46401:SF2">
    <property type="entry name" value="GLYCOSYLTRANSFERASE WBBK-RELATED"/>
    <property type="match status" value="1"/>
</dbReference>
<dbReference type="InterPro" id="IPR001296">
    <property type="entry name" value="Glyco_trans_1"/>
</dbReference>
<dbReference type="PANTHER" id="PTHR46401">
    <property type="entry name" value="GLYCOSYLTRANSFERASE WBBK-RELATED"/>
    <property type="match status" value="1"/>
</dbReference>
<sequence>MYQTSHSKGQELVAQRMVKWFRASGYHSWLITSVFHDGKVVASVDEQGYKIFDQDPVIGLPTIRVKSVKISWPPRRIMLIDLLEILNEIDRELGIDVVITHSTLWNGPEDVAKWVMWRKINRLLGGRTNIPVFAHMSHYQPPDPIRYCTYERAYRIAWNYLLFPVIFRACDLILCTTPLEAEDMLMMGAPPNKIHIFPGGLDDEEAKLIDEAKPDLIIERYKLPKDKKIVTYLGTIEERKNPLAVVKVAARMVHRDDVVFVIAGKPGDQYREVIEMSKRLRNVYVLGELTVEEKVSLIKATYINIILSKMEALGLTQIEFMYGGVPVITSGVYGQKWVVRNGIDGFHVNGPDDIDGAVTALERLLDNEQLRDEMAKNARERGKQFLMSVLMRSLVSRLQKLYSSSMGTDVDIPFHRIDSVSRFS</sequence>
<dbReference type="CDD" id="cd03801">
    <property type="entry name" value="GT4_PimA-like"/>
    <property type="match status" value="1"/>
</dbReference>
<feature type="domain" description="Glycosyltransferase subfamily 4-like N-terminal" evidence="3">
    <location>
        <begin position="9"/>
        <end position="204"/>
    </location>
</feature>
<organism evidence="4 5">
    <name type="scientific">Ignisphaera aggregans</name>
    <dbReference type="NCBI Taxonomy" id="334771"/>
    <lineage>
        <taxon>Archaea</taxon>
        <taxon>Thermoproteota</taxon>
        <taxon>Thermoprotei</taxon>
        <taxon>Desulfurococcales</taxon>
        <taxon>Desulfurococcaceae</taxon>
        <taxon>Ignisphaera</taxon>
    </lineage>
</organism>
<evidence type="ECO:0000313" key="5">
    <source>
        <dbReference type="Proteomes" id="UP000605805"/>
    </source>
</evidence>
<dbReference type="AlphaFoldDB" id="A0A832Z0Q2"/>
<proteinExistence type="predicted"/>
<dbReference type="SUPFAM" id="SSF53756">
    <property type="entry name" value="UDP-Glycosyltransferase/glycogen phosphorylase"/>
    <property type="match status" value="1"/>
</dbReference>
<comment type="caution">
    <text evidence="4">The sequence shown here is derived from an EMBL/GenBank/DDBJ whole genome shotgun (WGS) entry which is preliminary data.</text>
</comment>
<dbReference type="Pfam" id="PF13439">
    <property type="entry name" value="Glyco_transf_4"/>
    <property type="match status" value="1"/>
</dbReference>
<dbReference type="InterPro" id="IPR028098">
    <property type="entry name" value="Glyco_trans_4-like_N"/>
</dbReference>
<evidence type="ECO:0000259" key="2">
    <source>
        <dbReference type="Pfam" id="PF00534"/>
    </source>
</evidence>
<dbReference type="GO" id="GO:0016757">
    <property type="term" value="F:glycosyltransferase activity"/>
    <property type="evidence" value="ECO:0007669"/>
    <property type="project" value="InterPro"/>
</dbReference>
<reference evidence="4" key="1">
    <citation type="journal article" date="2020" name="ISME J.">
        <title>Gammaproteobacteria mediating utilization of methyl-, sulfur- and petroleum organic compounds in deep ocean hydrothermal plumes.</title>
        <authorList>
            <person name="Zhou Z."/>
            <person name="Liu Y."/>
            <person name="Pan J."/>
            <person name="Cron B.R."/>
            <person name="Toner B.M."/>
            <person name="Anantharaman K."/>
            <person name="Breier J.A."/>
            <person name="Dick G.J."/>
            <person name="Li M."/>
        </authorList>
    </citation>
    <scope>NUCLEOTIDE SEQUENCE</scope>
    <source>
        <strain evidence="4">SZUA-1435</strain>
    </source>
</reference>
<protein>
    <submittedName>
        <fullName evidence="4">Glycosyltransferase</fullName>
    </submittedName>
</protein>
<evidence type="ECO:0000256" key="1">
    <source>
        <dbReference type="ARBA" id="ARBA00022679"/>
    </source>
</evidence>
<dbReference type="EMBL" id="DQTV01000124">
    <property type="protein sequence ID" value="HIP57632.1"/>
    <property type="molecule type" value="Genomic_DNA"/>
</dbReference>
<evidence type="ECO:0000313" key="4">
    <source>
        <dbReference type="EMBL" id="HIP57632.1"/>
    </source>
</evidence>
<dbReference type="Proteomes" id="UP000605805">
    <property type="component" value="Unassembled WGS sequence"/>
</dbReference>
<keyword evidence="1 4" id="KW-0808">Transferase</keyword>
<feature type="domain" description="Glycosyl transferase family 1" evidence="2">
    <location>
        <begin position="218"/>
        <end position="381"/>
    </location>
</feature>
<accession>A0A832Z0Q2</accession>
<dbReference type="Gene3D" id="3.40.50.2000">
    <property type="entry name" value="Glycogen Phosphorylase B"/>
    <property type="match status" value="2"/>
</dbReference>
<evidence type="ECO:0000259" key="3">
    <source>
        <dbReference type="Pfam" id="PF13439"/>
    </source>
</evidence>